<dbReference type="InterPro" id="IPR052902">
    <property type="entry name" value="ABC-2_transporter"/>
</dbReference>
<feature type="transmembrane region" description="Helical" evidence="5">
    <location>
        <begin position="100"/>
        <end position="124"/>
    </location>
</feature>
<evidence type="ECO:0000256" key="4">
    <source>
        <dbReference type="ARBA" id="ARBA00023136"/>
    </source>
</evidence>
<keyword evidence="2 5" id="KW-0812">Transmembrane</keyword>
<organism evidence="7 8">
    <name type="scientific">Nocardioides flavescens</name>
    <dbReference type="NCBI Taxonomy" id="2691959"/>
    <lineage>
        <taxon>Bacteria</taxon>
        <taxon>Bacillati</taxon>
        <taxon>Actinomycetota</taxon>
        <taxon>Actinomycetes</taxon>
        <taxon>Propionibacteriales</taxon>
        <taxon>Nocardioidaceae</taxon>
        <taxon>Nocardioides</taxon>
    </lineage>
</organism>
<evidence type="ECO:0000256" key="5">
    <source>
        <dbReference type="SAM" id="Phobius"/>
    </source>
</evidence>
<dbReference type="InterPro" id="IPR013525">
    <property type="entry name" value="ABC2_TM"/>
</dbReference>
<proteinExistence type="predicted"/>
<keyword evidence="4 5" id="KW-0472">Membrane</keyword>
<evidence type="ECO:0000313" key="8">
    <source>
        <dbReference type="Proteomes" id="UP000473325"/>
    </source>
</evidence>
<feature type="transmembrane region" description="Helical" evidence="5">
    <location>
        <begin position="209"/>
        <end position="236"/>
    </location>
</feature>
<dbReference type="EMBL" id="WUEK01000002">
    <property type="protein sequence ID" value="MXG88834.1"/>
    <property type="molecule type" value="Genomic_DNA"/>
</dbReference>
<dbReference type="AlphaFoldDB" id="A0A6L7F1G3"/>
<sequence length="246" mass="25713">MSTLAPPVRRTLALTKANARLLVRNRTTFLYALVMPLVPMVIVFASGGASDAAGANAVTSVLLMAVLFPVFYNVLSQVVTRRDELVLKRLRTGEVTDREIALSIALPGVAIALAVAVVTVPVSLVAGLPLPSNPAVYLLGALVSSVVFAALAFWTAAWTRNAEAGQMTSVPVMVLAVAGTLVAAVPDRVAQVLEATPGGAMYELVRTGWYGAGGVGDAVEPLVVLAAWGVVAVSLARRSMRWEPRV</sequence>
<dbReference type="PANTHER" id="PTHR43027:SF2">
    <property type="entry name" value="TRANSPORT PERMEASE PROTEIN"/>
    <property type="match status" value="1"/>
</dbReference>
<feature type="domain" description="ABC-2 type transporter transmembrane" evidence="6">
    <location>
        <begin position="11"/>
        <end position="175"/>
    </location>
</feature>
<name>A0A6L7F1G3_9ACTN</name>
<evidence type="ECO:0000259" key="6">
    <source>
        <dbReference type="Pfam" id="PF01061"/>
    </source>
</evidence>
<keyword evidence="3 5" id="KW-1133">Transmembrane helix</keyword>
<reference evidence="7 8" key="1">
    <citation type="submission" date="2019-12" db="EMBL/GenBank/DDBJ databases">
        <authorList>
            <person name="Kun Z."/>
        </authorList>
    </citation>
    <scope>NUCLEOTIDE SEQUENCE [LARGE SCALE GENOMIC DNA]</scope>
    <source>
        <strain evidence="7 8">YIM 123512</strain>
    </source>
</reference>
<comment type="caution">
    <text evidence="7">The sequence shown here is derived from an EMBL/GenBank/DDBJ whole genome shotgun (WGS) entry which is preliminary data.</text>
</comment>
<dbReference type="RefSeq" id="WP_160875581.1">
    <property type="nucleotide sequence ID" value="NZ_WUEK01000002.1"/>
</dbReference>
<gene>
    <name evidence="7" type="ORF">GRQ65_04645</name>
</gene>
<evidence type="ECO:0000256" key="1">
    <source>
        <dbReference type="ARBA" id="ARBA00004141"/>
    </source>
</evidence>
<dbReference type="GO" id="GO:0140359">
    <property type="term" value="F:ABC-type transporter activity"/>
    <property type="evidence" value="ECO:0007669"/>
    <property type="project" value="InterPro"/>
</dbReference>
<feature type="transmembrane region" description="Helical" evidence="5">
    <location>
        <begin position="136"/>
        <end position="158"/>
    </location>
</feature>
<evidence type="ECO:0000256" key="2">
    <source>
        <dbReference type="ARBA" id="ARBA00022692"/>
    </source>
</evidence>
<dbReference type="PANTHER" id="PTHR43027">
    <property type="entry name" value="DOXORUBICIN RESISTANCE ABC TRANSPORTER PERMEASE PROTEIN DRRC-RELATED"/>
    <property type="match status" value="1"/>
</dbReference>
<feature type="transmembrane region" description="Helical" evidence="5">
    <location>
        <begin position="170"/>
        <end position="189"/>
    </location>
</feature>
<evidence type="ECO:0000313" key="7">
    <source>
        <dbReference type="EMBL" id="MXG88834.1"/>
    </source>
</evidence>
<comment type="subcellular location">
    <subcellularLocation>
        <location evidence="1">Membrane</location>
        <topology evidence="1">Multi-pass membrane protein</topology>
    </subcellularLocation>
</comment>
<feature type="transmembrane region" description="Helical" evidence="5">
    <location>
        <begin position="29"/>
        <end position="49"/>
    </location>
</feature>
<dbReference type="Pfam" id="PF01061">
    <property type="entry name" value="ABC2_membrane"/>
    <property type="match status" value="1"/>
</dbReference>
<feature type="transmembrane region" description="Helical" evidence="5">
    <location>
        <begin position="61"/>
        <end position="79"/>
    </location>
</feature>
<dbReference type="GO" id="GO:0016020">
    <property type="term" value="C:membrane"/>
    <property type="evidence" value="ECO:0007669"/>
    <property type="project" value="UniProtKB-SubCell"/>
</dbReference>
<dbReference type="Proteomes" id="UP000473325">
    <property type="component" value="Unassembled WGS sequence"/>
</dbReference>
<protein>
    <submittedName>
        <fullName evidence="7">ABC transporter permease</fullName>
    </submittedName>
</protein>
<accession>A0A6L7F1G3</accession>
<evidence type="ECO:0000256" key="3">
    <source>
        <dbReference type="ARBA" id="ARBA00022989"/>
    </source>
</evidence>
<keyword evidence="8" id="KW-1185">Reference proteome</keyword>